<dbReference type="OrthoDB" id="265536at2759"/>
<evidence type="ECO:0000313" key="4">
    <source>
        <dbReference type="Proteomes" id="UP000031737"/>
    </source>
</evidence>
<dbReference type="AlphaFoldDB" id="A0A061J146"/>
<evidence type="ECO:0000256" key="1">
    <source>
        <dbReference type="SAM" id="MobiDB-lite"/>
    </source>
</evidence>
<name>A0A061J146_TRYRA</name>
<reference evidence="3 4" key="1">
    <citation type="submission" date="2013-07" db="EMBL/GenBank/DDBJ databases">
        <authorList>
            <person name="Stoco P.H."/>
            <person name="Wagner G."/>
            <person name="Gerber A."/>
            <person name="Zaha A."/>
            <person name="Thompson C."/>
            <person name="Bartholomeu D.C."/>
            <person name="Luckemeyer D.D."/>
            <person name="Bahia D."/>
            <person name="Loreto E."/>
            <person name="Prestes E.B."/>
            <person name="Lima F.M."/>
            <person name="Rodrigues-Luiz G."/>
            <person name="Vallejo G.A."/>
            <person name="Filho J.F."/>
            <person name="Monteiro K.M."/>
            <person name="Tyler K.M."/>
            <person name="de Almeida L.G."/>
            <person name="Ortiz M.F."/>
            <person name="Siervo M.A."/>
            <person name="de Moraes M.H."/>
            <person name="Cunha O.L."/>
            <person name="Mendonca-Neto R."/>
            <person name="Silva R."/>
            <person name="Teixeira S.M."/>
            <person name="Murta S.M."/>
            <person name="Sincero T.C."/>
            <person name="Mendes T.A."/>
            <person name="Urmenyi T.P."/>
            <person name="Silva V.G."/>
            <person name="da Rocha W.D."/>
            <person name="Andersson B."/>
            <person name="Romanha A.J."/>
            <person name="Steindel M."/>
            <person name="de Vasconcelos A.T."/>
            <person name="Grisard E.C."/>
        </authorList>
    </citation>
    <scope>NUCLEOTIDE SEQUENCE [LARGE SCALE GENOMIC DNA]</scope>
    <source>
        <strain evidence="3 4">SC58</strain>
    </source>
</reference>
<organism evidence="3 4">
    <name type="scientific">Trypanosoma rangeli SC58</name>
    <dbReference type="NCBI Taxonomy" id="429131"/>
    <lineage>
        <taxon>Eukaryota</taxon>
        <taxon>Discoba</taxon>
        <taxon>Euglenozoa</taxon>
        <taxon>Kinetoplastea</taxon>
        <taxon>Metakinetoplastina</taxon>
        <taxon>Trypanosomatida</taxon>
        <taxon>Trypanosomatidae</taxon>
        <taxon>Trypanosoma</taxon>
        <taxon>Herpetosoma</taxon>
    </lineage>
</organism>
<feature type="transmembrane region" description="Helical" evidence="2">
    <location>
        <begin position="143"/>
        <end position="163"/>
    </location>
</feature>
<protein>
    <submittedName>
        <fullName evidence="3">Uncharacterized protein</fullName>
    </submittedName>
</protein>
<comment type="caution">
    <text evidence="3">The sequence shown here is derived from an EMBL/GenBank/DDBJ whole genome shotgun (WGS) entry which is preliminary data.</text>
</comment>
<feature type="compositionally biased region" description="Basic and acidic residues" evidence="1">
    <location>
        <begin position="1"/>
        <end position="11"/>
    </location>
</feature>
<dbReference type="EMBL" id="AUPL01003179">
    <property type="protein sequence ID" value="ESL09108.1"/>
    <property type="molecule type" value="Genomic_DNA"/>
</dbReference>
<sequence length="182" mass="20588">MRGEMDEHEVSTKAAESPVARPAVRTLQEVEEQEREQLRKALYCDLLDEETTLLKEELTAEDTIRRAREAREEFTRATMRPMNEKLDGFRGFVRILSKVEHKNVFQVFIITTAAMFTVPIIVLFFGMHVVAPYLGVDSGVCGGFLALSSTLAIMAMYVMYAFSEPDLGSTAARPDFEGKKRQ</sequence>
<dbReference type="VEuPathDB" id="TriTrypDB:TRSC58_03179"/>
<feature type="region of interest" description="Disordered" evidence="1">
    <location>
        <begin position="1"/>
        <end position="24"/>
    </location>
</feature>
<keyword evidence="2" id="KW-1133">Transmembrane helix</keyword>
<evidence type="ECO:0000256" key="2">
    <source>
        <dbReference type="SAM" id="Phobius"/>
    </source>
</evidence>
<evidence type="ECO:0000313" key="3">
    <source>
        <dbReference type="EMBL" id="ESL09108.1"/>
    </source>
</evidence>
<accession>A0A061J146</accession>
<gene>
    <name evidence="3" type="ORF">TRSC58_03179</name>
</gene>
<keyword evidence="2" id="KW-0812">Transmembrane</keyword>
<feature type="transmembrane region" description="Helical" evidence="2">
    <location>
        <begin position="104"/>
        <end position="131"/>
    </location>
</feature>
<proteinExistence type="predicted"/>
<keyword evidence="4" id="KW-1185">Reference proteome</keyword>
<keyword evidence="2" id="KW-0472">Membrane</keyword>
<dbReference type="Proteomes" id="UP000031737">
    <property type="component" value="Unassembled WGS sequence"/>
</dbReference>